<dbReference type="Proteomes" id="UP000069935">
    <property type="component" value="Chromosome 5"/>
</dbReference>
<comment type="similarity">
    <text evidence="1">Belongs to the metallo-beta-lactamase superfamily. Class-B beta-lactamase family.</text>
</comment>
<dbReference type="InterPro" id="IPR050855">
    <property type="entry name" value="NDM-1-like"/>
</dbReference>
<dbReference type="EMBL" id="CP012405">
    <property type="protein sequence ID" value="ALG74790.1"/>
    <property type="molecule type" value="Genomic_DNA"/>
</dbReference>
<feature type="chain" id="PRO_5042132239" evidence="2">
    <location>
        <begin position="37"/>
        <end position="342"/>
    </location>
</feature>
<dbReference type="AlphaFoldDB" id="A0AAC8W471"/>
<feature type="signal peptide" evidence="2">
    <location>
        <begin position="1"/>
        <end position="36"/>
    </location>
</feature>
<feature type="domain" description="Metallo-beta-lactamase" evidence="3">
    <location>
        <begin position="78"/>
        <end position="267"/>
    </location>
</feature>
<organism evidence="4 5">
    <name type="scientific">Azospirillum thiophilum</name>
    <dbReference type="NCBI Taxonomy" id="528244"/>
    <lineage>
        <taxon>Bacteria</taxon>
        <taxon>Pseudomonadati</taxon>
        <taxon>Pseudomonadota</taxon>
        <taxon>Alphaproteobacteria</taxon>
        <taxon>Rhodospirillales</taxon>
        <taxon>Azospirillaceae</taxon>
        <taxon>Azospirillum</taxon>
    </lineage>
</organism>
<name>A0AAC8W471_9PROT</name>
<dbReference type="Pfam" id="PF00753">
    <property type="entry name" value="Lactamase_B"/>
    <property type="match status" value="1"/>
</dbReference>
<dbReference type="SUPFAM" id="SSF56281">
    <property type="entry name" value="Metallo-hydrolase/oxidoreductase"/>
    <property type="match status" value="1"/>
</dbReference>
<dbReference type="InterPro" id="IPR036866">
    <property type="entry name" value="RibonucZ/Hydroxyglut_hydro"/>
</dbReference>
<dbReference type="RefSeq" id="WP_045585676.1">
    <property type="nucleotide sequence ID" value="NZ_CP012405.1"/>
</dbReference>
<dbReference type="SMART" id="SM00849">
    <property type="entry name" value="Lactamase_B"/>
    <property type="match status" value="1"/>
</dbReference>
<evidence type="ECO:0000256" key="2">
    <source>
        <dbReference type="SAM" id="SignalP"/>
    </source>
</evidence>
<evidence type="ECO:0000313" key="4">
    <source>
        <dbReference type="EMBL" id="ALG74790.1"/>
    </source>
</evidence>
<keyword evidence="5" id="KW-1185">Reference proteome</keyword>
<sequence length="342" mass="36925">MFRLPRRRLLAGGTTAFTALAALAALPGLAAVRAFAAGVEAFVKGPPVPDRPLVQVSPHVWIIQAPDGFPTPQNQGMMANITFVVGHEGVIVVDSGASLQIGEMAIRMLRTVTNRPVVGIVNTHYHGDHWLGNHAFAEAFGEDLPRYALPETRTAILGLEGSAWQSAMVKWTAQASAGTRIVAPNRDAAHGDELSLGDVRLRLHHYGRAHTPSDLSVAVVEDGVMCVGDVMMDRRIANMDDGSYLGTFETMDRLRTDSDTRIWLPAHGEPGPGVPVWQRTLFEGIYEPCAAAVKAGRSIEEAKVMVLADPRVASRAAETKGWDSNIGKYISLAYLEAEQADF</sequence>
<evidence type="ECO:0000259" key="3">
    <source>
        <dbReference type="SMART" id="SM00849"/>
    </source>
</evidence>
<evidence type="ECO:0000256" key="1">
    <source>
        <dbReference type="ARBA" id="ARBA00005250"/>
    </source>
</evidence>
<dbReference type="PANTHER" id="PTHR42951:SF4">
    <property type="entry name" value="ACYL-COENZYME A THIOESTERASE MBLAC2"/>
    <property type="match status" value="1"/>
</dbReference>
<gene>
    <name evidence="4" type="ORF">AL072_28045</name>
</gene>
<dbReference type="InterPro" id="IPR006311">
    <property type="entry name" value="TAT_signal"/>
</dbReference>
<dbReference type="InterPro" id="IPR001279">
    <property type="entry name" value="Metallo-B-lactamas"/>
</dbReference>
<dbReference type="Gene3D" id="3.60.15.10">
    <property type="entry name" value="Ribonuclease Z/Hydroxyacylglutathione hydrolase-like"/>
    <property type="match status" value="1"/>
</dbReference>
<reference evidence="4 5" key="2">
    <citation type="journal article" date="2016" name="Genome Announc.">
        <title>Complete Genome Sequence of a Strain of Azospirillum thiophilum Isolated from a Sulfide Spring.</title>
        <authorList>
            <person name="Fomenkov A."/>
            <person name="Vincze T."/>
            <person name="Grabovich M."/>
            <person name="Anton B.P."/>
            <person name="Dubinina G."/>
            <person name="Orlova M."/>
            <person name="Belousova E."/>
            <person name="Roberts R.J."/>
        </authorList>
    </citation>
    <scope>NUCLEOTIDE SEQUENCE [LARGE SCALE GENOMIC DNA]</scope>
    <source>
        <strain evidence="4 5">BV-S</strain>
    </source>
</reference>
<dbReference type="PROSITE" id="PS51318">
    <property type="entry name" value="TAT"/>
    <property type="match status" value="1"/>
</dbReference>
<dbReference type="PANTHER" id="PTHR42951">
    <property type="entry name" value="METALLO-BETA-LACTAMASE DOMAIN-CONTAINING"/>
    <property type="match status" value="1"/>
</dbReference>
<proteinExistence type="inferred from homology"/>
<reference evidence="5" key="1">
    <citation type="submission" date="2015-08" db="EMBL/GenBank/DDBJ databases">
        <title>Complete Genome Sequence of Azospirillum thiophilum BV-S.</title>
        <authorList>
            <person name="Fomenkov A."/>
            <person name="Vincze T."/>
            <person name="Grabovich M."/>
            <person name="Dubinina G."/>
            <person name="Orlova M."/>
            <person name="Belousova E."/>
            <person name="Roberts R.J."/>
        </authorList>
    </citation>
    <scope>NUCLEOTIDE SEQUENCE [LARGE SCALE GENOMIC DNA]</scope>
    <source>
        <strain evidence="5">BV-S</strain>
    </source>
</reference>
<dbReference type="KEGG" id="ati:AL072_28045"/>
<accession>A0AAC8W471</accession>
<protein>
    <submittedName>
        <fullName evidence="4">Beta-lactamase</fullName>
    </submittedName>
</protein>
<dbReference type="CDD" id="cd16282">
    <property type="entry name" value="metallo-hydrolase-like_MBL-fold"/>
    <property type="match status" value="1"/>
</dbReference>
<keyword evidence="2" id="KW-0732">Signal</keyword>
<evidence type="ECO:0000313" key="5">
    <source>
        <dbReference type="Proteomes" id="UP000069935"/>
    </source>
</evidence>
<dbReference type="GO" id="GO:0017001">
    <property type="term" value="P:antibiotic catabolic process"/>
    <property type="evidence" value="ECO:0007669"/>
    <property type="project" value="UniProtKB-ARBA"/>
</dbReference>